<dbReference type="AlphaFoldDB" id="A0A246KVB6"/>
<evidence type="ECO:0000313" key="1">
    <source>
        <dbReference type="EMBL" id="OWR29662.1"/>
    </source>
</evidence>
<name>A0A246KVB6_9GAMM</name>
<accession>A0A246KVB6</accession>
<reference evidence="1 2" key="1">
    <citation type="submission" date="2017-06" db="EMBL/GenBank/DDBJ databases">
        <authorList>
            <person name="Kim H.J."/>
            <person name="Triplett B.A."/>
        </authorList>
    </citation>
    <scope>NUCLEOTIDE SEQUENCE [LARGE SCALE GENOMIC DNA]</scope>
    <source>
        <strain evidence="1 2">S18795</strain>
    </source>
</reference>
<gene>
    <name evidence="1" type="ORF">CEE55_17090</name>
</gene>
<evidence type="ECO:0000313" key="2">
    <source>
        <dbReference type="Proteomes" id="UP000197904"/>
    </source>
</evidence>
<dbReference type="EMBL" id="NIXP01000115">
    <property type="protein sequence ID" value="OWR29662.1"/>
    <property type="molecule type" value="Genomic_DNA"/>
</dbReference>
<organism evidence="1 2">
    <name type="scientific">Stenotrophomonas pavanii</name>
    <dbReference type="NCBI Taxonomy" id="487698"/>
    <lineage>
        <taxon>Bacteria</taxon>
        <taxon>Pseudomonadati</taxon>
        <taxon>Pseudomonadota</taxon>
        <taxon>Gammaproteobacteria</taxon>
        <taxon>Lysobacterales</taxon>
        <taxon>Lysobacteraceae</taxon>
        <taxon>Stenotrophomonas</taxon>
    </lineage>
</organism>
<comment type="caution">
    <text evidence="1">The sequence shown here is derived from an EMBL/GenBank/DDBJ whole genome shotgun (WGS) entry which is preliminary data.</text>
</comment>
<protein>
    <submittedName>
        <fullName evidence="1">Uncharacterized protein</fullName>
    </submittedName>
</protein>
<proteinExistence type="predicted"/>
<sequence>MNAVNQRASQELMIVRAVASVDLPQNLDSLGHVGALVKRMGEEGKALRRKAKDLEQAHQEKRDGNFFGNLIKGRQEAMEDAQMDLNKAIGNLTASTSELLVINTALSKVLHIEGRQGFM</sequence>
<dbReference type="RefSeq" id="WP_088476256.1">
    <property type="nucleotide sequence ID" value="NZ_NIXP01000115.1"/>
</dbReference>
<dbReference type="Proteomes" id="UP000197904">
    <property type="component" value="Unassembled WGS sequence"/>
</dbReference>